<feature type="transmembrane region" description="Helical" evidence="14">
    <location>
        <begin position="49"/>
        <end position="70"/>
    </location>
</feature>
<dbReference type="Gene3D" id="2.60.470.10">
    <property type="entry name" value="Acid-sensing ion channels like domains"/>
    <property type="match status" value="1"/>
</dbReference>
<dbReference type="RefSeq" id="XP_002114391.1">
    <property type="nucleotide sequence ID" value="XM_002114355.1"/>
</dbReference>
<dbReference type="PhylomeDB" id="B3S100"/>
<evidence type="ECO:0000256" key="6">
    <source>
        <dbReference type="ARBA" id="ARBA00023053"/>
    </source>
</evidence>
<evidence type="ECO:0000256" key="5">
    <source>
        <dbReference type="ARBA" id="ARBA00022989"/>
    </source>
</evidence>
<dbReference type="eggNOG" id="KOG4294">
    <property type="taxonomic scope" value="Eukaryota"/>
</dbReference>
<evidence type="ECO:0000313" key="15">
    <source>
        <dbReference type="EMBL" id="EDV23481.1"/>
    </source>
</evidence>
<evidence type="ECO:0000256" key="14">
    <source>
        <dbReference type="SAM" id="Phobius"/>
    </source>
</evidence>
<comment type="similarity">
    <text evidence="12">Belongs to the amiloride-sensitive sodium channel (TC 1.A.6) family.</text>
</comment>
<keyword evidence="2 12" id="KW-0813">Transport</keyword>
<keyword evidence="3 12" id="KW-0894">Sodium channel</keyword>
<protein>
    <submittedName>
        <fullName evidence="15">Uncharacterized protein</fullName>
    </submittedName>
</protein>
<keyword evidence="8 14" id="KW-0472">Membrane</keyword>
<evidence type="ECO:0000256" key="1">
    <source>
        <dbReference type="ARBA" id="ARBA00004141"/>
    </source>
</evidence>
<gene>
    <name evidence="15" type="ORF">TRIADDRAFT_58144</name>
</gene>
<evidence type="ECO:0000256" key="7">
    <source>
        <dbReference type="ARBA" id="ARBA00023065"/>
    </source>
</evidence>
<dbReference type="InParanoid" id="B3S100"/>
<keyword evidence="4 12" id="KW-0812">Transmembrane</keyword>
<reference evidence="15 16" key="1">
    <citation type="journal article" date="2008" name="Nature">
        <title>The Trichoplax genome and the nature of placozoans.</title>
        <authorList>
            <person name="Srivastava M."/>
            <person name="Begovic E."/>
            <person name="Chapman J."/>
            <person name="Putnam N.H."/>
            <person name="Hellsten U."/>
            <person name="Kawashima T."/>
            <person name="Kuo A."/>
            <person name="Mitros T."/>
            <person name="Salamov A."/>
            <person name="Carpenter M.L."/>
            <person name="Signorovitch A.Y."/>
            <person name="Moreno M.A."/>
            <person name="Kamm K."/>
            <person name="Grimwood J."/>
            <person name="Schmutz J."/>
            <person name="Shapiro H."/>
            <person name="Grigoriev I.V."/>
            <person name="Buss L.W."/>
            <person name="Schierwater B."/>
            <person name="Dellaporta S.L."/>
            <person name="Rokhsar D.S."/>
        </authorList>
    </citation>
    <scope>NUCLEOTIDE SEQUENCE [LARGE SCALE GENOMIC DNA]</scope>
    <source>
        <strain evidence="15 16">Grell-BS-1999</strain>
    </source>
</reference>
<dbReference type="STRING" id="10228.B3S100"/>
<keyword evidence="9" id="KW-0325">Glycoprotein</keyword>
<dbReference type="CTD" id="6755604"/>
<dbReference type="EMBL" id="DS985247">
    <property type="protein sequence ID" value="EDV23481.1"/>
    <property type="molecule type" value="Genomic_DNA"/>
</dbReference>
<dbReference type="KEGG" id="tad:TRIADDRAFT_58144"/>
<keyword evidence="10 12" id="KW-0739">Sodium transport</keyword>
<dbReference type="PANTHER" id="PTHR11690">
    <property type="entry name" value="AMILORIDE-SENSITIVE SODIUM CHANNEL-RELATED"/>
    <property type="match status" value="1"/>
</dbReference>
<evidence type="ECO:0000256" key="3">
    <source>
        <dbReference type="ARBA" id="ARBA00022461"/>
    </source>
</evidence>
<evidence type="ECO:0000256" key="12">
    <source>
        <dbReference type="RuleBase" id="RU000679"/>
    </source>
</evidence>
<feature type="region of interest" description="Disordered" evidence="13">
    <location>
        <begin position="482"/>
        <end position="513"/>
    </location>
</feature>
<evidence type="ECO:0000256" key="4">
    <source>
        <dbReference type="ARBA" id="ARBA00022692"/>
    </source>
</evidence>
<proteinExistence type="inferred from homology"/>
<name>B3S100_TRIAD</name>
<dbReference type="Pfam" id="PF00858">
    <property type="entry name" value="ASC"/>
    <property type="match status" value="1"/>
</dbReference>
<sequence>MGSKSENPRKVSNGQTDIVSFDLEENFATSTTCHGVAHIFETKGSRRSMWFGITLVSTIACLVQCCIIVYDASLYPTRVNIKVKYNTQSLFPSVTLCNTNLIASIDNTREELKYAMLLYRHYYAKNQITHQELQSAENYFNRVYGKNFSLEEYVARYRFKAEDMIVSCQWGEEPCGSANFSQVITDYGTCYTFNSGQKGYPLLYQTISGSSHGLRLAINVQQYVYPTLPLSFLTPDAGIRLSVHHYNEIANMGSRGVFVPPGMHGYIAITDTHVLSNLGPPWGECGQKNLQYFRYYSRSACRREFEANLAAQQCNCSYQQATVNTENKKTLNSFCPYPCQQTEYPIILSYAGIATNAIIDSSSHNGKLANLLDSVKNDPSKYPNYTSEAFIRENLIYLDVYFRELITSTTTESKATGYAQVLSDVGGQLGLFIGASIITLCEIITYLCDRCERKKREKREMRIHRQSQMIRDIMQVGVEKKDLQTETKPNKNNDFVFNTSEDGQETSSTNPNV</sequence>
<comment type="subcellular location">
    <subcellularLocation>
        <location evidence="1">Membrane</location>
        <topology evidence="1">Multi-pass membrane protein</topology>
    </subcellularLocation>
</comment>
<evidence type="ECO:0000256" key="2">
    <source>
        <dbReference type="ARBA" id="ARBA00022448"/>
    </source>
</evidence>
<dbReference type="Proteomes" id="UP000009022">
    <property type="component" value="Unassembled WGS sequence"/>
</dbReference>
<accession>B3S100</accession>
<feature type="compositionally biased region" description="Polar residues" evidence="13">
    <location>
        <begin position="492"/>
        <end position="513"/>
    </location>
</feature>
<dbReference type="GO" id="GO:0005886">
    <property type="term" value="C:plasma membrane"/>
    <property type="evidence" value="ECO:0000318"/>
    <property type="project" value="GO_Central"/>
</dbReference>
<dbReference type="PANTHER" id="PTHR11690:SF222">
    <property type="entry name" value="AMILORIDE-SENSITIVE SODIUM CHANNEL SUBUNIT GAMMA"/>
    <property type="match status" value="1"/>
</dbReference>
<feature type="compositionally biased region" description="Basic and acidic residues" evidence="13">
    <location>
        <begin position="482"/>
        <end position="491"/>
    </location>
</feature>
<dbReference type="AlphaFoldDB" id="B3S100"/>
<evidence type="ECO:0000256" key="8">
    <source>
        <dbReference type="ARBA" id="ARBA00023136"/>
    </source>
</evidence>
<evidence type="ECO:0000256" key="13">
    <source>
        <dbReference type="SAM" id="MobiDB-lite"/>
    </source>
</evidence>
<keyword evidence="5 14" id="KW-1133">Transmembrane helix</keyword>
<dbReference type="GO" id="GO:0015280">
    <property type="term" value="F:ligand-gated sodium channel activity"/>
    <property type="evidence" value="ECO:0000318"/>
    <property type="project" value="GO_Central"/>
</dbReference>
<dbReference type="OMA" id="NEIANMG"/>
<dbReference type="PRINTS" id="PR01078">
    <property type="entry name" value="AMINACHANNEL"/>
</dbReference>
<evidence type="ECO:0000256" key="9">
    <source>
        <dbReference type="ARBA" id="ARBA00023180"/>
    </source>
</evidence>
<evidence type="ECO:0000313" key="16">
    <source>
        <dbReference type="Proteomes" id="UP000009022"/>
    </source>
</evidence>
<evidence type="ECO:0000256" key="11">
    <source>
        <dbReference type="ARBA" id="ARBA00023303"/>
    </source>
</evidence>
<organism evidence="15 16">
    <name type="scientific">Trichoplax adhaerens</name>
    <name type="common">Trichoplax reptans</name>
    <dbReference type="NCBI Taxonomy" id="10228"/>
    <lineage>
        <taxon>Eukaryota</taxon>
        <taxon>Metazoa</taxon>
        <taxon>Placozoa</taxon>
        <taxon>Uniplacotomia</taxon>
        <taxon>Trichoplacea</taxon>
        <taxon>Trichoplacidae</taxon>
        <taxon>Trichoplax</taxon>
    </lineage>
</organism>
<dbReference type="Gene3D" id="1.10.287.770">
    <property type="entry name" value="YojJ-like"/>
    <property type="match status" value="1"/>
</dbReference>
<dbReference type="InterPro" id="IPR001873">
    <property type="entry name" value="ENaC"/>
</dbReference>
<keyword evidence="6" id="KW-0915">Sodium</keyword>
<keyword evidence="16" id="KW-1185">Reference proteome</keyword>
<evidence type="ECO:0000256" key="10">
    <source>
        <dbReference type="ARBA" id="ARBA00023201"/>
    </source>
</evidence>
<dbReference type="FunFam" id="1.10.287.770:FF:000001">
    <property type="entry name" value="Acid-sensing ion channel subunit 1"/>
    <property type="match status" value="1"/>
</dbReference>
<dbReference type="GO" id="GO:0035725">
    <property type="term" value="P:sodium ion transmembrane transport"/>
    <property type="evidence" value="ECO:0000318"/>
    <property type="project" value="GO_Central"/>
</dbReference>
<dbReference type="GeneID" id="6755604"/>
<keyword evidence="7 12" id="KW-0406">Ion transport</keyword>
<dbReference type="OrthoDB" id="6021021at2759"/>
<dbReference type="HOGENOM" id="CLU_020415_1_2_1"/>
<keyword evidence="11 12" id="KW-0407">Ion channel</keyword>